<gene>
    <name evidence="3" type="ORF">ABUE31_14465</name>
</gene>
<dbReference type="InterPro" id="IPR029058">
    <property type="entry name" value="AB_hydrolase_fold"/>
</dbReference>
<evidence type="ECO:0000313" key="3">
    <source>
        <dbReference type="EMBL" id="MEW9807193.1"/>
    </source>
</evidence>
<evidence type="ECO:0000256" key="1">
    <source>
        <dbReference type="SAM" id="Phobius"/>
    </source>
</evidence>
<sequence length="499" mass="54585">MDARLDDLSVPVRRRLWRYLLFTSYAILLFASGALVALAGAAIYYVNSKPDLSVWHTADLDEEFTASSDVATLAEYRALEDRLFAELRREVYDKVDRDERSQFNRYTAGSRSDPDIWKPNWNRTFEYATPGAAFGVLLLHGYSDSPYSLRGFGALLRGAGAHVLGLRIPGHGTAPSALKYTSAEDMTAAVRLAMRHMKSVMGDKPVLIVGYSNGAALALNYDLEAVEDASLPVPAGLVLISPEIAVTRAAAYANWQARVGDLLGLDKLAWSSVLPEFDPFKYNSFAVNAGEQAWRMTQKLRTRLDQLAADGRLGEVAPILAFQSAVDATVVANAVVTGLFERLPAGRHELVVFDVNRIYEAQGLLARQIDLEHVLSGPPRAYAAGVVTNRDPTTFDVVLESRAAGEEAASTTPLGLAWPANIYSLAHIALPFAPDDPLYGNDRLSENPGIRLGTLALHGENGTLSIPPTMMTRQRWNPFHSFMVEKVRQFAADRVAAAH</sequence>
<dbReference type="RefSeq" id="WP_367724353.1">
    <property type="nucleotide sequence ID" value="NZ_JBFOCI010000004.1"/>
</dbReference>
<evidence type="ECO:0000313" key="4">
    <source>
        <dbReference type="Proteomes" id="UP001556196"/>
    </source>
</evidence>
<comment type="caution">
    <text evidence="3">The sequence shown here is derived from an EMBL/GenBank/DDBJ whole genome shotgun (WGS) entry which is preliminary data.</text>
</comment>
<keyword evidence="1" id="KW-0812">Transmembrane</keyword>
<organism evidence="3 4">
    <name type="scientific">Mesorhizobium marinum</name>
    <dbReference type="NCBI Taxonomy" id="3228790"/>
    <lineage>
        <taxon>Bacteria</taxon>
        <taxon>Pseudomonadati</taxon>
        <taxon>Pseudomonadota</taxon>
        <taxon>Alphaproteobacteria</taxon>
        <taxon>Hyphomicrobiales</taxon>
        <taxon>Phyllobacteriaceae</taxon>
        <taxon>Mesorhizobium</taxon>
    </lineage>
</organism>
<proteinExistence type="predicted"/>
<dbReference type="EMBL" id="JBFOCI010000004">
    <property type="protein sequence ID" value="MEW9807193.1"/>
    <property type="molecule type" value="Genomic_DNA"/>
</dbReference>
<evidence type="ECO:0000259" key="2">
    <source>
        <dbReference type="Pfam" id="PF12146"/>
    </source>
</evidence>
<dbReference type="Pfam" id="PF12146">
    <property type="entry name" value="Hydrolase_4"/>
    <property type="match status" value="1"/>
</dbReference>
<keyword evidence="1" id="KW-0472">Membrane</keyword>
<keyword evidence="3" id="KW-0378">Hydrolase</keyword>
<keyword evidence="4" id="KW-1185">Reference proteome</keyword>
<dbReference type="InterPro" id="IPR022742">
    <property type="entry name" value="Hydrolase_4"/>
</dbReference>
<protein>
    <submittedName>
        <fullName evidence="3">Alpha/beta hydrolase</fullName>
    </submittedName>
</protein>
<dbReference type="Gene3D" id="3.40.50.1820">
    <property type="entry name" value="alpha/beta hydrolase"/>
    <property type="match status" value="1"/>
</dbReference>
<dbReference type="Proteomes" id="UP001556196">
    <property type="component" value="Unassembled WGS sequence"/>
</dbReference>
<keyword evidence="1" id="KW-1133">Transmembrane helix</keyword>
<dbReference type="GO" id="GO:0016787">
    <property type="term" value="F:hydrolase activity"/>
    <property type="evidence" value="ECO:0007669"/>
    <property type="project" value="UniProtKB-KW"/>
</dbReference>
<feature type="transmembrane region" description="Helical" evidence="1">
    <location>
        <begin position="20"/>
        <end position="46"/>
    </location>
</feature>
<reference evidence="3 4" key="1">
    <citation type="submission" date="2024-06" db="EMBL/GenBank/DDBJ databases">
        <authorList>
            <person name="Tuo L."/>
        </authorList>
    </citation>
    <scope>NUCLEOTIDE SEQUENCE [LARGE SCALE GENOMIC DNA]</scope>
    <source>
        <strain evidence="3 4">ZMM04-5</strain>
    </source>
</reference>
<name>A0ABV3R1R8_9HYPH</name>
<feature type="domain" description="Serine aminopeptidase S33" evidence="2">
    <location>
        <begin position="136"/>
        <end position="353"/>
    </location>
</feature>
<dbReference type="SUPFAM" id="SSF53474">
    <property type="entry name" value="alpha/beta-Hydrolases"/>
    <property type="match status" value="1"/>
</dbReference>
<accession>A0ABV3R1R8</accession>